<feature type="transmembrane region" description="Helical" evidence="7">
    <location>
        <begin position="267"/>
        <end position="291"/>
    </location>
</feature>
<keyword evidence="4 5" id="KW-0862">Zinc</keyword>
<feature type="compositionally biased region" description="Acidic residues" evidence="6">
    <location>
        <begin position="1064"/>
        <end position="1077"/>
    </location>
</feature>
<feature type="domain" description="C3H1-type" evidence="8">
    <location>
        <begin position="674"/>
        <end position="701"/>
    </location>
</feature>
<dbReference type="SUPFAM" id="SSF90229">
    <property type="entry name" value="CCCH zinc finger"/>
    <property type="match status" value="1"/>
</dbReference>
<dbReference type="EMBL" id="SGPL01000018">
    <property type="protein sequence ID" value="THH20582.1"/>
    <property type="molecule type" value="Genomic_DNA"/>
</dbReference>
<reference evidence="9 10" key="1">
    <citation type="submission" date="2019-02" db="EMBL/GenBank/DDBJ databases">
        <title>Genome sequencing of the rare red list fungi Bondarzewia mesenterica.</title>
        <authorList>
            <person name="Buettner E."/>
            <person name="Kellner H."/>
        </authorList>
    </citation>
    <scope>NUCLEOTIDE SEQUENCE [LARGE SCALE GENOMIC DNA]</scope>
    <source>
        <strain evidence="9 10">DSM 108281</strain>
    </source>
</reference>
<evidence type="ECO:0000313" key="10">
    <source>
        <dbReference type="Proteomes" id="UP000310158"/>
    </source>
</evidence>
<feature type="region of interest" description="Disordered" evidence="6">
    <location>
        <begin position="1010"/>
        <end position="1031"/>
    </location>
</feature>
<dbReference type="SUPFAM" id="SSF52025">
    <property type="entry name" value="PA domain"/>
    <property type="match status" value="1"/>
</dbReference>
<dbReference type="InterPro" id="IPR046450">
    <property type="entry name" value="PA_dom_sf"/>
</dbReference>
<protein>
    <recommendedName>
        <fullName evidence="8">C3H1-type domain-containing protein</fullName>
    </recommendedName>
</protein>
<keyword evidence="3 5" id="KW-0863">Zinc-finger</keyword>
<sequence length="1111" mass="123408">MTMDHNLDGTQQCIIANGITSRLLDSPYKPSLLSYMRQLNLFHLIFLLLVGSAHANALNWLRNATTSVQTDRGWLWGWAWGADSIVSVVDRSPPLTFLSRPAAFGAELTDPLLGYVIPLNSFTAPCPGSGNDDGFSRFSDSSLSLPLNRGCPELCVVGPNAPESSETWIALVQRGKCQFVDKAREAQRLGARAVVVGGDDPEESGNPDALVNMYSPGDASDVKLAATFIKYSDYVELYSLIESSNTSHSGLKTLSLLLSSEYSAWQWYSPILTFLTILIIPCSLTFLTLLVHRIRLARAAQRDRAPEDIVKNLPWRVWTGNGWEKHEGVIPGRPHHHPLPPRDADLELGESPAEAPSAIHVDDDEDDPAWFQSQVECAICLEEYVKGDRCPVCKADVTHPHPIPPPHTIPLSTEHASDAPQSSSPAESPPEATERTPLLHDSASSYTRATRSSMWTMWPWYFFLSAFFLQSWVSWNFQKFSPKVQIQDERTVHRHHLFYAPVLSSPFAYCDDLKARGETEWKQDTADPSIVSVGTFLPYLDLLSSPNGFATCHGPALVVKALLVRVNGLMQVLPERKQLEVSGLRGVWDEMRKCRAHRDYRDLTFASRIVTPVGSRRGVRQGKCFKMRKHQQQSLDERRHTKPCRFFQKGTCPLSSEHCQFAHVKESDPIKTPRGPIQMCKYRLAGGCGEGDRCRYKHTFPDPMQDPYSPACFQTPFPRTPSYRASVPHPYSPSFYPPAPAPSPVSASFRKVSVLDSDTELDGDIPCLGSASSPSVQSSSLADVDADSPDSPLDDTYSYSNMQKSGSPGTGHFYGTPWSPEGVFCNPFSPGIYGSPTTYVPFSPVSFGGYFGPLSPVPGFRPLQFKRKAKAYKTKHCKFFRKDGQCPKGEKCTFVHDLASVRPPATPSSSQFTQKSPITPSSQSDSLRYKLPNKPVRWASWIGADWTLGFEQEKFVRISRLDNAPTETTADSCIPKQAYPLIDVSAEDDLLSPIPEERYSAEFLDATTPRGPSFLHEDSCSTPRENKTGKVKRGSVLSITIPEPPQYLPDLPSFIIPGERTEVAEETEDRDGNDEEGLLSLARPHSTPPRLWNSKAPNRITVFFFAESPFP</sequence>
<evidence type="ECO:0000256" key="3">
    <source>
        <dbReference type="ARBA" id="ARBA00022771"/>
    </source>
</evidence>
<dbReference type="Gene3D" id="3.30.1370.210">
    <property type="match status" value="1"/>
</dbReference>
<evidence type="ECO:0000259" key="8">
    <source>
        <dbReference type="PROSITE" id="PS50103"/>
    </source>
</evidence>
<dbReference type="GO" id="GO:0008270">
    <property type="term" value="F:zinc ion binding"/>
    <property type="evidence" value="ECO:0007669"/>
    <property type="project" value="UniProtKB-KW"/>
</dbReference>
<feature type="region of interest" description="Disordered" evidence="6">
    <location>
        <begin position="401"/>
        <end position="440"/>
    </location>
</feature>
<dbReference type="Pfam" id="PF00642">
    <property type="entry name" value="zf-CCCH"/>
    <property type="match status" value="1"/>
</dbReference>
<feature type="region of interest" description="Disordered" evidence="6">
    <location>
        <begin position="1063"/>
        <end position="1092"/>
    </location>
</feature>
<keyword evidence="7" id="KW-0472">Membrane</keyword>
<evidence type="ECO:0000313" key="9">
    <source>
        <dbReference type="EMBL" id="THH20582.1"/>
    </source>
</evidence>
<evidence type="ECO:0000256" key="4">
    <source>
        <dbReference type="ARBA" id="ARBA00022833"/>
    </source>
</evidence>
<dbReference type="InterPro" id="IPR003137">
    <property type="entry name" value="PA_domain"/>
</dbReference>
<keyword evidence="10" id="KW-1185">Reference proteome</keyword>
<feature type="compositionally biased region" description="Polar residues" evidence="6">
    <location>
        <begin position="907"/>
        <end position="926"/>
    </location>
</feature>
<accession>A0A4S4M5T7</accession>
<feature type="region of interest" description="Disordered" evidence="6">
    <location>
        <begin position="903"/>
        <end position="926"/>
    </location>
</feature>
<evidence type="ECO:0000256" key="1">
    <source>
        <dbReference type="ARBA" id="ARBA00022723"/>
    </source>
</evidence>
<dbReference type="InterPro" id="IPR036855">
    <property type="entry name" value="Znf_CCCH_sf"/>
</dbReference>
<evidence type="ECO:0000256" key="6">
    <source>
        <dbReference type="SAM" id="MobiDB-lite"/>
    </source>
</evidence>
<dbReference type="Pfam" id="PF02225">
    <property type="entry name" value="PA"/>
    <property type="match status" value="1"/>
</dbReference>
<evidence type="ECO:0000256" key="5">
    <source>
        <dbReference type="PROSITE-ProRule" id="PRU00723"/>
    </source>
</evidence>
<evidence type="ECO:0000256" key="2">
    <source>
        <dbReference type="ARBA" id="ARBA00022737"/>
    </source>
</evidence>
<name>A0A4S4M5T7_9AGAM</name>
<keyword evidence="7" id="KW-1133">Transmembrane helix</keyword>
<feature type="zinc finger region" description="C3H1-type" evidence="5">
    <location>
        <begin position="638"/>
        <end position="666"/>
    </location>
</feature>
<keyword evidence="2" id="KW-0677">Repeat</keyword>
<dbReference type="OrthoDB" id="8062037at2759"/>
<keyword evidence="7" id="KW-0812">Transmembrane</keyword>
<dbReference type="Proteomes" id="UP000310158">
    <property type="component" value="Unassembled WGS sequence"/>
</dbReference>
<dbReference type="InterPro" id="IPR000571">
    <property type="entry name" value="Znf_CCCH"/>
</dbReference>
<dbReference type="InterPro" id="IPR045877">
    <property type="entry name" value="ZFP36-like"/>
</dbReference>
<feature type="transmembrane region" description="Helical" evidence="7">
    <location>
        <begin position="41"/>
        <end position="61"/>
    </location>
</feature>
<feature type="compositionally biased region" description="Polar residues" evidence="6">
    <location>
        <begin position="797"/>
        <end position="807"/>
    </location>
</feature>
<feature type="compositionally biased region" description="Low complexity" evidence="6">
    <location>
        <begin position="770"/>
        <end position="780"/>
    </location>
</feature>
<comment type="caution">
    <text evidence="9">The sequence shown here is derived from an EMBL/GenBank/DDBJ whole genome shotgun (WGS) entry which is preliminary data.</text>
</comment>
<feature type="zinc finger region" description="C3H1-type" evidence="5">
    <location>
        <begin position="674"/>
        <end position="701"/>
    </location>
</feature>
<feature type="compositionally biased region" description="Basic and acidic residues" evidence="6">
    <location>
        <begin position="1015"/>
        <end position="1028"/>
    </location>
</feature>
<dbReference type="GO" id="GO:0003729">
    <property type="term" value="F:mRNA binding"/>
    <property type="evidence" value="ECO:0007669"/>
    <property type="project" value="InterPro"/>
</dbReference>
<dbReference type="AlphaFoldDB" id="A0A4S4M5T7"/>
<feature type="domain" description="C3H1-type" evidence="8">
    <location>
        <begin position="638"/>
        <end position="666"/>
    </location>
</feature>
<feature type="region of interest" description="Disordered" evidence="6">
    <location>
        <begin position="763"/>
        <end position="808"/>
    </location>
</feature>
<dbReference type="Gene3D" id="3.50.30.30">
    <property type="match status" value="1"/>
</dbReference>
<gene>
    <name evidence="9" type="ORF">EW146_g794</name>
</gene>
<keyword evidence="1 5" id="KW-0479">Metal-binding</keyword>
<dbReference type="PROSITE" id="PS50103">
    <property type="entry name" value="ZF_C3H1"/>
    <property type="match status" value="3"/>
</dbReference>
<feature type="domain" description="C3H1-type" evidence="8">
    <location>
        <begin position="871"/>
        <end position="899"/>
    </location>
</feature>
<dbReference type="SMART" id="SM00356">
    <property type="entry name" value="ZnF_C3H1"/>
    <property type="match status" value="3"/>
</dbReference>
<dbReference type="PANTHER" id="PTHR12547:SF18">
    <property type="entry name" value="PROTEIN TIS11"/>
    <property type="match status" value="1"/>
</dbReference>
<feature type="compositionally biased region" description="Low complexity" evidence="6">
    <location>
        <begin position="418"/>
        <end position="431"/>
    </location>
</feature>
<dbReference type="Gene3D" id="4.10.1000.10">
    <property type="entry name" value="Zinc finger, CCCH-type"/>
    <property type="match status" value="1"/>
</dbReference>
<organism evidence="9 10">
    <name type="scientific">Bondarzewia mesenterica</name>
    <dbReference type="NCBI Taxonomy" id="1095465"/>
    <lineage>
        <taxon>Eukaryota</taxon>
        <taxon>Fungi</taxon>
        <taxon>Dikarya</taxon>
        <taxon>Basidiomycota</taxon>
        <taxon>Agaricomycotina</taxon>
        <taxon>Agaricomycetes</taxon>
        <taxon>Russulales</taxon>
        <taxon>Bondarzewiaceae</taxon>
        <taxon>Bondarzewia</taxon>
    </lineage>
</organism>
<dbReference type="PANTHER" id="PTHR12547">
    <property type="entry name" value="CCCH ZINC FINGER/TIS11-RELATED"/>
    <property type="match status" value="1"/>
</dbReference>
<proteinExistence type="predicted"/>
<feature type="zinc finger region" description="C3H1-type" evidence="5">
    <location>
        <begin position="871"/>
        <end position="899"/>
    </location>
</feature>
<evidence type="ECO:0000256" key="7">
    <source>
        <dbReference type="SAM" id="Phobius"/>
    </source>
</evidence>